<keyword evidence="8 12" id="KW-0805">Transcription regulation</keyword>
<evidence type="ECO:0000256" key="4">
    <source>
        <dbReference type="ARBA" id="ARBA00022490"/>
    </source>
</evidence>
<keyword evidence="5 12" id="KW-0678">Repressor</keyword>
<dbReference type="GO" id="GO:0008270">
    <property type="term" value="F:zinc ion binding"/>
    <property type="evidence" value="ECO:0007669"/>
    <property type="project" value="TreeGrafter"/>
</dbReference>
<name>A0A4Q9VKN2_9HYPH</name>
<dbReference type="RefSeq" id="WP_131310462.1">
    <property type="nucleotide sequence ID" value="NZ_SJFN01000023.1"/>
</dbReference>
<dbReference type="OrthoDB" id="9800477at2"/>
<dbReference type="GO" id="GO:0000976">
    <property type="term" value="F:transcription cis-regulatory region binding"/>
    <property type="evidence" value="ECO:0007669"/>
    <property type="project" value="TreeGrafter"/>
</dbReference>
<feature type="region of interest" description="Disordered" evidence="13">
    <location>
        <begin position="1"/>
        <end position="20"/>
    </location>
</feature>
<dbReference type="PANTHER" id="PTHR33202:SF7">
    <property type="entry name" value="FERRIC UPTAKE REGULATION PROTEIN"/>
    <property type="match status" value="1"/>
</dbReference>
<dbReference type="GO" id="GO:1900376">
    <property type="term" value="P:regulation of secondary metabolite biosynthetic process"/>
    <property type="evidence" value="ECO:0007669"/>
    <property type="project" value="TreeGrafter"/>
</dbReference>
<evidence type="ECO:0000256" key="3">
    <source>
        <dbReference type="ARBA" id="ARBA00020910"/>
    </source>
</evidence>
<dbReference type="PANTHER" id="PTHR33202">
    <property type="entry name" value="ZINC UPTAKE REGULATION PROTEIN"/>
    <property type="match status" value="1"/>
</dbReference>
<dbReference type="InterPro" id="IPR036390">
    <property type="entry name" value="WH_DNA-bd_sf"/>
</dbReference>
<dbReference type="AlphaFoldDB" id="A0A4Q9VKN2"/>
<dbReference type="InterPro" id="IPR002481">
    <property type="entry name" value="FUR"/>
</dbReference>
<evidence type="ECO:0000313" key="14">
    <source>
        <dbReference type="EMBL" id="TBW35978.1"/>
    </source>
</evidence>
<evidence type="ECO:0000256" key="13">
    <source>
        <dbReference type="SAM" id="MobiDB-lite"/>
    </source>
</evidence>
<evidence type="ECO:0000256" key="12">
    <source>
        <dbReference type="RuleBase" id="RU364037"/>
    </source>
</evidence>
<evidence type="ECO:0000256" key="2">
    <source>
        <dbReference type="ARBA" id="ARBA00007957"/>
    </source>
</evidence>
<dbReference type="SUPFAM" id="SSF46785">
    <property type="entry name" value="Winged helix' DNA-binding domain"/>
    <property type="match status" value="1"/>
</dbReference>
<keyword evidence="11 12" id="KW-0408">Iron</keyword>
<organism evidence="14 15">
    <name type="scientific">Siculibacillus lacustris</name>
    <dbReference type="NCBI Taxonomy" id="1549641"/>
    <lineage>
        <taxon>Bacteria</taxon>
        <taxon>Pseudomonadati</taxon>
        <taxon>Pseudomonadota</taxon>
        <taxon>Alphaproteobacteria</taxon>
        <taxon>Hyphomicrobiales</taxon>
        <taxon>Ancalomicrobiaceae</taxon>
        <taxon>Siculibacillus</taxon>
    </lineage>
</organism>
<dbReference type="Proteomes" id="UP000292781">
    <property type="component" value="Unassembled WGS sequence"/>
</dbReference>
<comment type="cofactor">
    <cofactor evidence="11">
        <name>Mn(2+)</name>
        <dbReference type="ChEBI" id="CHEBI:29035"/>
    </cofactor>
    <cofactor evidence="11">
        <name>Fe(2+)</name>
        <dbReference type="ChEBI" id="CHEBI:29033"/>
    </cofactor>
    <text evidence="11">Binds 1 Mn(2+) or Fe(2+) ion per subunit.</text>
</comment>
<protein>
    <recommendedName>
        <fullName evidence="3 12">Ferric uptake regulation protein</fullName>
    </recommendedName>
</protein>
<evidence type="ECO:0000256" key="1">
    <source>
        <dbReference type="ARBA" id="ARBA00004496"/>
    </source>
</evidence>
<keyword evidence="10 12" id="KW-0804">Transcription</keyword>
<evidence type="ECO:0000256" key="7">
    <source>
        <dbReference type="ARBA" id="ARBA00022833"/>
    </source>
</evidence>
<comment type="subunit">
    <text evidence="12">Homodimer.</text>
</comment>
<dbReference type="CDD" id="cd07153">
    <property type="entry name" value="Fur_like"/>
    <property type="match status" value="1"/>
</dbReference>
<reference evidence="14 15" key="1">
    <citation type="submission" date="2019-02" db="EMBL/GenBank/DDBJ databases">
        <title>Siculibacillus lacustris gen. nov., sp. nov., a new rosette-forming bacterium isolated from a freshwater crater lake (Lake St. Ana, Romania).</title>
        <authorList>
            <person name="Felfoldi T."/>
            <person name="Marton Z."/>
            <person name="Szabo A."/>
            <person name="Mentes A."/>
            <person name="Boka K."/>
            <person name="Marialigeti K."/>
            <person name="Mathe I."/>
            <person name="Koncz M."/>
            <person name="Schumann P."/>
            <person name="Toth E."/>
        </authorList>
    </citation>
    <scope>NUCLEOTIDE SEQUENCE [LARGE SCALE GENOMIC DNA]</scope>
    <source>
        <strain evidence="14 15">SA-279</strain>
    </source>
</reference>
<evidence type="ECO:0000256" key="6">
    <source>
        <dbReference type="ARBA" id="ARBA00022723"/>
    </source>
</evidence>
<evidence type="ECO:0000256" key="11">
    <source>
        <dbReference type="PIRSR" id="PIRSR602481-2"/>
    </source>
</evidence>
<gene>
    <name evidence="12" type="primary">fur</name>
    <name evidence="14" type="ORF">EYW49_15305</name>
</gene>
<proteinExistence type="inferred from homology"/>
<feature type="binding site" evidence="11">
    <location>
        <position position="112"/>
    </location>
    <ligand>
        <name>Fe cation</name>
        <dbReference type="ChEBI" id="CHEBI:24875"/>
    </ligand>
</feature>
<dbReference type="EMBL" id="SJFN01000023">
    <property type="protein sequence ID" value="TBW35978.1"/>
    <property type="molecule type" value="Genomic_DNA"/>
</dbReference>
<dbReference type="Pfam" id="PF01475">
    <property type="entry name" value="FUR"/>
    <property type="match status" value="1"/>
</dbReference>
<keyword evidence="6 11" id="KW-0479">Metal-binding</keyword>
<evidence type="ECO:0000256" key="8">
    <source>
        <dbReference type="ARBA" id="ARBA00023015"/>
    </source>
</evidence>
<comment type="caution">
    <text evidence="14">The sequence shown here is derived from an EMBL/GenBank/DDBJ whole genome shotgun (WGS) entry which is preliminary data.</text>
</comment>
<sequence length="158" mass="16844">MDGTLGGRRTKAAVGRSGRSGEAAASLRAQGLLRGAGLRPTRQRIALAAILFGEGHRHVAAEAVYEEALAAGADVSLATVYNTLNQFTAAGLLRELPVSGTKSFFDTNTTPHHHFYEEGASRMIDVPAEAIGVTRLPEPPHGMEITAVEVMLRLKRKD</sequence>
<dbReference type="FunFam" id="1.10.10.10:FF:000007">
    <property type="entry name" value="Ferric uptake regulation protein"/>
    <property type="match status" value="1"/>
</dbReference>
<comment type="similarity">
    <text evidence="2 12">Belongs to the Fur family.</text>
</comment>
<evidence type="ECO:0000313" key="15">
    <source>
        <dbReference type="Proteomes" id="UP000292781"/>
    </source>
</evidence>
<accession>A0A4Q9VKN2</accession>
<evidence type="ECO:0000256" key="9">
    <source>
        <dbReference type="ARBA" id="ARBA00023125"/>
    </source>
</evidence>
<dbReference type="NCBIfam" id="NF045678">
    <property type="entry name" value="TransRegIrrA"/>
    <property type="match status" value="1"/>
</dbReference>
<dbReference type="NCBIfam" id="NF045677">
    <property type="entry name" value="FeRespRegIrr"/>
    <property type="match status" value="1"/>
</dbReference>
<comment type="subcellular location">
    <subcellularLocation>
        <location evidence="1 12">Cytoplasm</location>
    </subcellularLocation>
</comment>
<dbReference type="GO" id="GO:0005737">
    <property type="term" value="C:cytoplasm"/>
    <property type="evidence" value="ECO:0007669"/>
    <property type="project" value="UniProtKB-SubCell"/>
</dbReference>
<dbReference type="InterPro" id="IPR036388">
    <property type="entry name" value="WH-like_DNA-bd_sf"/>
</dbReference>
<dbReference type="GO" id="GO:0003700">
    <property type="term" value="F:DNA-binding transcription factor activity"/>
    <property type="evidence" value="ECO:0007669"/>
    <property type="project" value="UniProtKB-UniRule"/>
</dbReference>
<keyword evidence="15" id="KW-1185">Reference proteome</keyword>
<keyword evidence="7 12" id="KW-0862">Zinc</keyword>
<evidence type="ECO:0000256" key="10">
    <source>
        <dbReference type="ARBA" id="ARBA00023163"/>
    </source>
</evidence>
<keyword evidence="9 12" id="KW-0238">DNA-binding</keyword>
<keyword evidence="4 12" id="KW-0963">Cytoplasm</keyword>
<dbReference type="Gene3D" id="1.10.10.10">
    <property type="entry name" value="Winged helix-like DNA-binding domain superfamily/Winged helix DNA-binding domain"/>
    <property type="match status" value="1"/>
</dbReference>
<evidence type="ECO:0000256" key="5">
    <source>
        <dbReference type="ARBA" id="ARBA00022491"/>
    </source>
</evidence>
<dbReference type="GO" id="GO:0045892">
    <property type="term" value="P:negative regulation of DNA-templated transcription"/>
    <property type="evidence" value="ECO:0007669"/>
    <property type="project" value="TreeGrafter"/>
</dbReference>